<proteinExistence type="predicted"/>
<feature type="compositionally biased region" description="Low complexity" evidence="1">
    <location>
        <begin position="42"/>
        <end position="53"/>
    </location>
</feature>
<gene>
    <name evidence="2" type="ORF">UFOVP411_14</name>
</gene>
<protein>
    <submittedName>
        <fullName evidence="2">Uncharacterized protein</fullName>
    </submittedName>
</protein>
<evidence type="ECO:0000256" key="1">
    <source>
        <dbReference type="SAM" id="MobiDB-lite"/>
    </source>
</evidence>
<evidence type="ECO:0000313" key="2">
    <source>
        <dbReference type="EMBL" id="CAB4141016.1"/>
    </source>
</evidence>
<sequence length="64" mass="6726">MKKYAQRPKDGKAKSGAPFGKQNTKDQSLTFSGSAPGYRKAPGGVPSTPTTGTNLSKRNVSNVK</sequence>
<accession>A0A6J5M7A2</accession>
<reference evidence="2" key="1">
    <citation type="submission" date="2020-04" db="EMBL/GenBank/DDBJ databases">
        <authorList>
            <person name="Chiriac C."/>
            <person name="Salcher M."/>
            <person name="Ghai R."/>
            <person name="Kavagutti S V."/>
        </authorList>
    </citation>
    <scope>NUCLEOTIDE SEQUENCE</scope>
</reference>
<name>A0A6J5M7A2_9CAUD</name>
<dbReference type="EMBL" id="LR796385">
    <property type="protein sequence ID" value="CAB4141016.1"/>
    <property type="molecule type" value="Genomic_DNA"/>
</dbReference>
<feature type="compositionally biased region" description="Polar residues" evidence="1">
    <location>
        <begin position="54"/>
        <end position="64"/>
    </location>
</feature>
<organism evidence="2">
    <name type="scientific">uncultured Caudovirales phage</name>
    <dbReference type="NCBI Taxonomy" id="2100421"/>
    <lineage>
        <taxon>Viruses</taxon>
        <taxon>Duplodnaviria</taxon>
        <taxon>Heunggongvirae</taxon>
        <taxon>Uroviricota</taxon>
        <taxon>Caudoviricetes</taxon>
        <taxon>Peduoviridae</taxon>
        <taxon>Maltschvirus</taxon>
        <taxon>Maltschvirus maltsch</taxon>
    </lineage>
</organism>
<feature type="compositionally biased region" description="Polar residues" evidence="1">
    <location>
        <begin position="21"/>
        <end position="33"/>
    </location>
</feature>
<feature type="region of interest" description="Disordered" evidence="1">
    <location>
        <begin position="1"/>
        <end position="64"/>
    </location>
</feature>